<feature type="transmembrane region" description="Helical" evidence="6">
    <location>
        <begin position="335"/>
        <end position="359"/>
    </location>
</feature>
<dbReference type="EMBL" id="KQ434803">
    <property type="protein sequence ID" value="KZC05973.1"/>
    <property type="molecule type" value="Genomic_DNA"/>
</dbReference>
<evidence type="ECO:0000313" key="8">
    <source>
        <dbReference type="EMBL" id="KZC05973.1"/>
    </source>
</evidence>
<protein>
    <submittedName>
        <fullName evidence="8">Solute carrier family 22 member 5</fullName>
    </submittedName>
</protein>
<feature type="compositionally biased region" description="Polar residues" evidence="5">
    <location>
        <begin position="744"/>
        <end position="754"/>
    </location>
</feature>
<keyword evidence="2 6" id="KW-0812">Transmembrane</keyword>
<evidence type="ECO:0000313" key="9">
    <source>
        <dbReference type="Proteomes" id="UP000076502"/>
    </source>
</evidence>
<keyword evidence="9" id="KW-1185">Reference proteome</keyword>
<feature type="transmembrane region" description="Helical" evidence="6">
    <location>
        <begin position="309"/>
        <end position="328"/>
    </location>
</feature>
<dbReference type="STRING" id="178035.A0A154P2A9"/>
<keyword evidence="4 6" id="KW-0472">Membrane</keyword>
<dbReference type="SUPFAM" id="SSF103473">
    <property type="entry name" value="MFS general substrate transporter"/>
    <property type="match status" value="1"/>
</dbReference>
<reference evidence="8 9" key="1">
    <citation type="submission" date="2015-07" db="EMBL/GenBank/DDBJ databases">
        <title>The genome of Dufourea novaeangliae.</title>
        <authorList>
            <person name="Pan H."/>
            <person name="Kapheim K."/>
        </authorList>
    </citation>
    <scope>NUCLEOTIDE SEQUENCE [LARGE SCALE GENOMIC DNA]</scope>
    <source>
        <strain evidence="8">0120121106</strain>
        <tissue evidence="8">Whole body</tissue>
    </source>
</reference>
<name>A0A154P2A9_DUFNO</name>
<feature type="transmembrane region" description="Helical" evidence="6">
    <location>
        <begin position="184"/>
        <end position="206"/>
    </location>
</feature>
<evidence type="ECO:0000259" key="7">
    <source>
        <dbReference type="PROSITE" id="PS50850"/>
    </source>
</evidence>
<dbReference type="PROSITE" id="PS50850">
    <property type="entry name" value="MFS"/>
    <property type="match status" value="1"/>
</dbReference>
<feature type="region of interest" description="Disordered" evidence="5">
    <location>
        <begin position="128"/>
        <end position="150"/>
    </location>
</feature>
<dbReference type="GO" id="GO:0016020">
    <property type="term" value="C:membrane"/>
    <property type="evidence" value="ECO:0007669"/>
    <property type="project" value="UniProtKB-SubCell"/>
</dbReference>
<feature type="transmembrane region" description="Helical" evidence="6">
    <location>
        <begin position="421"/>
        <end position="442"/>
    </location>
</feature>
<evidence type="ECO:0000256" key="6">
    <source>
        <dbReference type="SAM" id="Phobius"/>
    </source>
</evidence>
<evidence type="ECO:0000256" key="3">
    <source>
        <dbReference type="ARBA" id="ARBA00022989"/>
    </source>
</evidence>
<dbReference type="InterPro" id="IPR005828">
    <property type="entry name" value="MFS_sugar_transport-like"/>
</dbReference>
<sequence length="770" mass="87108">MSVITPTRRVGRPGGPCKRGHLGSRSRALEPTTPPPPSPLLTNWSRQDVVLEDRVPFSRDSNARKYIPYDEQILYGEKETYERAWIRGRWAEGYHGNEKDTYYLVQVRIQSKRVRNLVSYRVETSPTDRRRGWRENSRPKTPANWPNPRISQRSAKGVADSVGVIAAAAREEDKTGEFGTYQRYLFGSLTIFCMFLSFVYFTQAFLTVLPKEYWCRLPLVDGVSEERLRDIMIPSSKLVPNEGHHLPYSRCWIYDLPVEEVLAVDEPNESWPLKRCTEWNFKISRDDVPYMSVAAEQNWVCDEAYKTHLAQSIFFVGSIVGGFLFGWVADKYGRIPVLVATNMIGFVGGLSTVYINYFWQFCACRFVVGLAYDNTFVMAYILVLEYVGPKWRTFTANISYGIFFTLGTMSLPWLSYNIANWRTFAVVTCLPLVIALAAPHFIPESVRWLISQGQVEKGIRIIAKIEKVNRMTIPSDIYQMFVDDCARTADILAAEDHSILDLLRTKRLRRITILLTLSWGIIQMSYDGHIRCLDDLGMNIFTTFTIASATEFPAVLLVTYILDVLGRRWTLFSAVILSGLTTFVICGRFFINIASNIAMQYAAELLPTVVRGKGVAVIHVMGYVTSIISPFIAFSNRILHNLPMIILGISCICAGILCLFLPETLMEQLPQNLTDGELFGINQSFWDTPFTRKKPPEPRGHHMHARRPASRPALLRSSMISGSLGDSRRISVIQSKMSLARIGQSWSQPAESAKTSQGTSQASGTSLVTE</sequence>
<evidence type="ECO:0000256" key="2">
    <source>
        <dbReference type="ARBA" id="ARBA00022692"/>
    </source>
</evidence>
<feature type="region of interest" description="Disordered" evidence="5">
    <location>
        <begin position="691"/>
        <end position="711"/>
    </location>
</feature>
<feature type="transmembrane region" description="Helical" evidence="6">
    <location>
        <begin position="365"/>
        <end position="387"/>
    </location>
</feature>
<proteinExistence type="predicted"/>
<gene>
    <name evidence="8" type="ORF">WN55_06148</name>
</gene>
<feature type="transmembrane region" description="Helical" evidence="6">
    <location>
        <begin position="394"/>
        <end position="415"/>
    </location>
</feature>
<dbReference type="Proteomes" id="UP000076502">
    <property type="component" value="Unassembled WGS sequence"/>
</dbReference>
<organism evidence="8 9">
    <name type="scientific">Dufourea novaeangliae</name>
    <name type="common">Sweat bee</name>
    <dbReference type="NCBI Taxonomy" id="178035"/>
    <lineage>
        <taxon>Eukaryota</taxon>
        <taxon>Metazoa</taxon>
        <taxon>Ecdysozoa</taxon>
        <taxon>Arthropoda</taxon>
        <taxon>Hexapoda</taxon>
        <taxon>Insecta</taxon>
        <taxon>Pterygota</taxon>
        <taxon>Neoptera</taxon>
        <taxon>Endopterygota</taxon>
        <taxon>Hymenoptera</taxon>
        <taxon>Apocrita</taxon>
        <taxon>Aculeata</taxon>
        <taxon>Apoidea</taxon>
        <taxon>Anthophila</taxon>
        <taxon>Halictidae</taxon>
        <taxon>Rophitinae</taxon>
        <taxon>Dufourea</taxon>
    </lineage>
</organism>
<evidence type="ECO:0000256" key="1">
    <source>
        <dbReference type="ARBA" id="ARBA00004141"/>
    </source>
</evidence>
<dbReference type="Pfam" id="PF00083">
    <property type="entry name" value="Sugar_tr"/>
    <property type="match status" value="1"/>
</dbReference>
<comment type="subcellular location">
    <subcellularLocation>
        <location evidence="1">Membrane</location>
        <topology evidence="1">Multi-pass membrane protein</topology>
    </subcellularLocation>
</comment>
<accession>A0A154P2A9</accession>
<evidence type="ECO:0000256" key="4">
    <source>
        <dbReference type="ARBA" id="ARBA00023136"/>
    </source>
</evidence>
<dbReference type="InterPro" id="IPR036259">
    <property type="entry name" value="MFS_trans_sf"/>
</dbReference>
<dbReference type="PANTHER" id="PTHR24064">
    <property type="entry name" value="SOLUTE CARRIER FAMILY 22 MEMBER"/>
    <property type="match status" value="1"/>
</dbReference>
<dbReference type="AlphaFoldDB" id="A0A154P2A9"/>
<feature type="region of interest" description="Disordered" evidence="5">
    <location>
        <begin position="1"/>
        <end position="43"/>
    </location>
</feature>
<feature type="region of interest" description="Disordered" evidence="5">
    <location>
        <begin position="744"/>
        <end position="770"/>
    </location>
</feature>
<dbReference type="OrthoDB" id="3936150at2759"/>
<dbReference type="InterPro" id="IPR020846">
    <property type="entry name" value="MFS_dom"/>
</dbReference>
<feature type="compositionally biased region" description="Low complexity" evidence="5">
    <location>
        <begin position="755"/>
        <end position="770"/>
    </location>
</feature>
<feature type="transmembrane region" description="Helical" evidence="6">
    <location>
        <begin position="508"/>
        <end position="526"/>
    </location>
</feature>
<feature type="compositionally biased region" description="Basic and acidic residues" evidence="5">
    <location>
        <begin position="128"/>
        <end position="138"/>
    </location>
</feature>
<keyword evidence="3 6" id="KW-1133">Transmembrane helix</keyword>
<dbReference type="GO" id="GO:0022857">
    <property type="term" value="F:transmembrane transporter activity"/>
    <property type="evidence" value="ECO:0007669"/>
    <property type="project" value="InterPro"/>
</dbReference>
<feature type="transmembrane region" description="Helical" evidence="6">
    <location>
        <begin position="538"/>
        <end position="562"/>
    </location>
</feature>
<evidence type="ECO:0000256" key="5">
    <source>
        <dbReference type="SAM" id="MobiDB-lite"/>
    </source>
</evidence>
<feature type="transmembrane region" description="Helical" evidence="6">
    <location>
        <begin position="641"/>
        <end position="662"/>
    </location>
</feature>
<feature type="transmembrane region" description="Helical" evidence="6">
    <location>
        <begin position="614"/>
        <end position="634"/>
    </location>
</feature>
<feature type="domain" description="Major facilitator superfamily (MFS) profile" evidence="7">
    <location>
        <begin position="192"/>
        <end position="666"/>
    </location>
</feature>
<feature type="transmembrane region" description="Helical" evidence="6">
    <location>
        <begin position="569"/>
        <end position="594"/>
    </location>
</feature>
<dbReference type="Gene3D" id="1.20.1250.20">
    <property type="entry name" value="MFS general substrate transporter like domains"/>
    <property type="match status" value="1"/>
</dbReference>